<keyword evidence="8" id="KW-0732">Signal</keyword>
<keyword evidence="11" id="KW-1185">Reference proteome</keyword>
<evidence type="ECO:0000256" key="6">
    <source>
        <dbReference type="ARBA" id="ARBA00023157"/>
    </source>
</evidence>
<feature type="signal peptide" evidence="8">
    <location>
        <begin position="1"/>
        <end position="23"/>
    </location>
</feature>
<keyword evidence="3" id="KW-0646">Protease inhibitor</keyword>
<dbReference type="InterPro" id="IPR050159">
    <property type="entry name" value="Kazal-type_SerProtInhib"/>
</dbReference>
<evidence type="ECO:0000256" key="4">
    <source>
        <dbReference type="ARBA" id="ARBA00022737"/>
    </source>
</evidence>
<dbReference type="GeneID" id="112118312"/>
<dbReference type="SUPFAM" id="SSF100895">
    <property type="entry name" value="Kazal-type serine protease inhibitors"/>
    <property type="match status" value="3"/>
</dbReference>
<keyword evidence="7" id="KW-0325">Glycoprotein</keyword>
<evidence type="ECO:0000313" key="10">
    <source>
        <dbReference type="Ensembl" id="ENSTMTP00000020750.1"/>
    </source>
</evidence>
<evidence type="ECO:0000313" key="11">
    <source>
        <dbReference type="Proteomes" id="UP000472274"/>
    </source>
</evidence>
<dbReference type="PANTHER" id="PTHR47499">
    <property type="entry name" value="SERINE PROTEASE INHIBITOR KAZAL-TYPE 7 SPINK7"/>
    <property type="match status" value="1"/>
</dbReference>
<protein>
    <submittedName>
        <fullName evidence="10">Ovomucoid-like</fullName>
    </submittedName>
</protein>
<dbReference type="InterPro" id="IPR002350">
    <property type="entry name" value="Kazal_dom"/>
</dbReference>
<evidence type="ECO:0000256" key="2">
    <source>
        <dbReference type="ARBA" id="ARBA00022525"/>
    </source>
</evidence>
<dbReference type="PROSITE" id="PS51465">
    <property type="entry name" value="KAZAL_2"/>
    <property type="match status" value="3"/>
</dbReference>
<dbReference type="PRINTS" id="PR00290">
    <property type="entry name" value="KAZALINHBTR"/>
</dbReference>
<dbReference type="InParanoid" id="A0A674JHE7"/>
<reference evidence="10" key="2">
    <citation type="submission" date="2025-09" db="UniProtKB">
        <authorList>
            <consortium name="Ensembl"/>
        </authorList>
    </citation>
    <scope>IDENTIFICATION</scope>
</reference>
<keyword evidence="6" id="KW-1015">Disulfide bond</keyword>
<feature type="chain" id="PRO_5025472160" evidence="8">
    <location>
        <begin position="24"/>
        <end position="211"/>
    </location>
</feature>
<keyword evidence="4" id="KW-0677">Repeat</keyword>
<evidence type="ECO:0000256" key="5">
    <source>
        <dbReference type="ARBA" id="ARBA00022900"/>
    </source>
</evidence>
<sequence length="211" mass="23421">MKTAGVFMVLTLVLLCCFSDVATEPLNQLQNVCRAYPEPAKGQNLVCPRVFRPVCGTNGVTYDNRCVLCQAKWQTGGTLSLQHEGACMRKTDCSKYQQTKGQRKIVCTRIYKPVCGTDGVTYSNECLLCEKILRGSNIRLAHQGQCKVKDDCGEYQRPQKGKHVGCAAIYRPVCGTNGITYSNKCNLCTARWKTGVNIGIKHEGRCNRKIN</sequence>
<dbReference type="SMART" id="SM00280">
    <property type="entry name" value="KAZAL"/>
    <property type="match status" value="3"/>
</dbReference>
<evidence type="ECO:0000256" key="3">
    <source>
        <dbReference type="ARBA" id="ARBA00022690"/>
    </source>
</evidence>
<dbReference type="GO" id="GO:0005576">
    <property type="term" value="C:extracellular region"/>
    <property type="evidence" value="ECO:0007669"/>
    <property type="project" value="UniProtKB-SubCell"/>
</dbReference>
<feature type="domain" description="Kazal-like" evidence="9">
    <location>
        <begin position="147"/>
        <end position="208"/>
    </location>
</feature>
<reference evidence="10" key="1">
    <citation type="submission" date="2025-08" db="UniProtKB">
        <authorList>
            <consortium name="Ensembl"/>
        </authorList>
    </citation>
    <scope>IDENTIFICATION</scope>
</reference>
<dbReference type="InterPro" id="IPR001239">
    <property type="entry name" value="Prot_inh_Kazal-m"/>
</dbReference>
<dbReference type="Ensembl" id="ENSTMTT00000021472.1">
    <property type="protein sequence ID" value="ENSTMTP00000020750.1"/>
    <property type="gene ID" value="ENSTMTG00000015196.1"/>
</dbReference>
<dbReference type="GO" id="GO:0004867">
    <property type="term" value="F:serine-type endopeptidase inhibitor activity"/>
    <property type="evidence" value="ECO:0007669"/>
    <property type="project" value="UniProtKB-KW"/>
</dbReference>
<dbReference type="RefSeq" id="XP_024072342.2">
    <property type="nucleotide sequence ID" value="XM_024216574.2"/>
</dbReference>
<evidence type="ECO:0000256" key="1">
    <source>
        <dbReference type="ARBA" id="ARBA00004613"/>
    </source>
</evidence>
<comment type="subcellular location">
    <subcellularLocation>
        <location evidence="1">Secreted</location>
    </subcellularLocation>
</comment>
<dbReference type="Gene3D" id="3.30.60.30">
    <property type="match status" value="3"/>
</dbReference>
<name>A0A674JHE7_9SAUR</name>
<evidence type="ECO:0000259" key="9">
    <source>
        <dbReference type="PROSITE" id="PS51465"/>
    </source>
</evidence>
<keyword evidence="5" id="KW-0722">Serine protease inhibitor</keyword>
<dbReference type="FunFam" id="3.30.60.30:FF:000036">
    <property type="entry name" value="Ovomucoid"/>
    <property type="match status" value="1"/>
</dbReference>
<proteinExistence type="predicted"/>
<dbReference type="PROSITE" id="PS00282">
    <property type="entry name" value="KAZAL_1"/>
    <property type="match status" value="2"/>
</dbReference>
<accession>A0A674JHE7</accession>
<dbReference type="Proteomes" id="UP000472274">
    <property type="component" value="Unplaced"/>
</dbReference>
<dbReference type="InterPro" id="IPR036058">
    <property type="entry name" value="Kazal_dom_sf"/>
</dbReference>
<evidence type="ECO:0000256" key="7">
    <source>
        <dbReference type="ARBA" id="ARBA00023180"/>
    </source>
</evidence>
<evidence type="ECO:0000256" key="8">
    <source>
        <dbReference type="SAM" id="SignalP"/>
    </source>
</evidence>
<dbReference type="GeneTree" id="ENSGT00940000165772"/>
<gene>
    <name evidence="10" type="primary">LOC112118312</name>
</gene>
<feature type="domain" description="Kazal-like" evidence="9">
    <location>
        <begin position="27"/>
        <end position="87"/>
    </location>
</feature>
<dbReference type="FunFam" id="3.30.60.30:FF:000037">
    <property type="entry name" value="Ovomucoid"/>
    <property type="match status" value="2"/>
</dbReference>
<dbReference type="PANTHER" id="PTHR47499:SF1">
    <property type="entry name" value="SERINE PROTEASE INHIBITOR KAZAL-TYPE 7"/>
    <property type="match status" value="1"/>
</dbReference>
<keyword evidence="2" id="KW-0964">Secreted</keyword>
<dbReference type="AlphaFoldDB" id="A0A674JHE7"/>
<organism evidence="10 11">
    <name type="scientific">Terrapene triunguis</name>
    <name type="common">Three-toed box turtle</name>
    <dbReference type="NCBI Taxonomy" id="2587831"/>
    <lineage>
        <taxon>Eukaryota</taxon>
        <taxon>Metazoa</taxon>
        <taxon>Chordata</taxon>
        <taxon>Craniata</taxon>
        <taxon>Vertebrata</taxon>
        <taxon>Euteleostomi</taxon>
        <taxon>Archelosauria</taxon>
        <taxon>Testudinata</taxon>
        <taxon>Testudines</taxon>
        <taxon>Cryptodira</taxon>
        <taxon>Durocryptodira</taxon>
        <taxon>Testudinoidea</taxon>
        <taxon>Emydidae</taxon>
        <taxon>Terrapene</taxon>
    </lineage>
</organism>
<feature type="domain" description="Kazal-like" evidence="9">
    <location>
        <begin position="88"/>
        <end position="146"/>
    </location>
</feature>
<dbReference type="Pfam" id="PF00050">
    <property type="entry name" value="Kazal_1"/>
    <property type="match status" value="3"/>
</dbReference>